<dbReference type="AlphaFoldDB" id="A0AAD9X815"/>
<dbReference type="CDD" id="cd06222">
    <property type="entry name" value="RNase_H_like"/>
    <property type="match status" value="1"/>
</dbReference>
<reference evidence="2" key="1">
    <citation type="journal article" date="2023" name="Plant J.">
        <title>Genome sequences and population genomics provide insights into the demographic history, inbreeding, and mutation load of two 'living fossil' tree species of Dipteronia.</title>
        <authorList>
            <person name="Feng Y."/>
            <person name="Comes H.P."/>
            <person name="Chen J."/>
            <person name="Zhu S."/>
            <person name="Lu R."/>
            <person name="Zhang X."/>
            <person name="Li P."/>
            <person name="Qiu J."/>
            <person name="Olsen K.M."/>
            <person name="Qiu Y."/>
        </authorList>
    </citation>
    <scope>NUCLEOTIDE SEQUENCE</scope>
    <source>
        <strain evidence="2">KIB01</strain>
    </source>
</reference>
<name>A0AAD9X815_9ROSI</name>
<dbReference type="GO" id="GO:0003676">
    <property type="term" value="F:nucleic acid binding"/>
    <property type="evidence" value="ECO:0007669"/>
    <property type="project" value="InterPro"/>
</dbReference>
<organism evidence="2 3">
    <name type="scientific">Dipteronia dyeriana</name>
    <dbReference type="NCBI Taxonomy" id="168575"/>
    <lineage>
        <taxon>Eukaryota</taxon>
        <taxon>Viridiplantae</taxon>
        <taxon>Streptophyta</taxon>
        <taxon>Embryophyta</taxon>
        <taxon>Tracheophyta</taxon>
        <taxon>Spermatophyta</taxon>
        <taxon>Magnoliopsida</taxon>
        <taxon>eudicotyledons</taxon>
        <taxon>Gunneridae</taxon>
        <taxon>Pentapetalae</taxon>
        <taxon>rosids</taxon>
        <taxon>malvids</taxon>
        <taxon>Sapindales</taxon>
        <taxon>Sapindaceae</taxon>
        <taxon>Hippocastanoideae</taxon>
        <taxon>Acereae</taxon>
        <taxon>Dipteronia</taxon>
    </lineage>
</organism>
<keyword evidence="3" id="KW-1185">Reference proteome</keyword>
<dbReference type="GO" id="GO:0004523">
    <property type="term" value="F:RNA-DNA hybrid ribonuclease activity"/>
    <property type="evidence" value="ECO:0007669"/>
    <property type="project" value="InterPro"/>
</dbReference>
<dbReference type="Pfam" id="PF13456">
    <property type="entry name" value="RVT_3"/>
    <property type="match status" value="1"/>
</dbReference>
<dbReference type="Proteomes" id="UP001280121">
    <property type="component" value="Unassembled WGS sequence"/>
</dbReference>
<evidence type="ECO:0000313" key="3">
    <source>
        <dbReference type="Proteomes" id="UP001280121"/>
    </source>
</evidence>
<dbReference type="InterPro" id="IPR053151">
    <property type="entry name" value="RNase_H-like"/>
</dbReference>
<proteinExistence type="predicted"/>
<dbReference type="Gene3D" id="3.30.420.10">
    <property type="entry name" value="Ribonuclease H-like superfamily/Ribonuclease H"/>
    <property type="match status" value="1"/>
</dbReference>
<feature type="domain" description="RNase H type-1" evidence="1">
    <location>
        <begin position="123"/>
        <end position="246"/>
    </location>
</feature>
<comment type="caution">
    <text evidence="2">The sequence shown here is derived from an EMBL/GenBank/DDBJ whole genome shotgun (WGS) entry which is preliminary data.</text>
</comment>
<dbReference type="InterPro" id="IPR002156">
    <property type="entry name" value="RNaseH_domain"/>
</dbReference>
<dbReference type="SUPFAM" id="SSF53098">
    <property type="entry name" value="Ribonuclease H-like"/>
    <property type="match status" value="1"/>
</dbReference>
<evidence type="ECO:0000259" key="1">
    <source>
        <dbReference type="Pfam" id="PF13456"/>
    </source>
</evidence>
<dbReference type="InterPro" id="IPR012337">
    <property type="entry name" value="RNaseH-like_sf"/>
</dbReference>
<dbReference type="InterPro" id="IPR036397">
    <property type="entry name" value="RNaseH_sf"/>
</dbReference>
<evidence type="ECO:0000313" key="2">
    <source>
        <dbReference type="EMBL" id="KAK2654158.1"/>
    </source>
</evidence>
<dbReference type="InterPro" id="IPR044730">
    <property type="entry name" value="RNase_H-like_dom_plant"/>
</dbReference>
<accession>A0AAD9X815</accession>
<sequence>MRWWSVNSSANKNDKDWFCGWYGLCPSSNMRRAWSSMFYAIVWSIWEARNHMVFKGLTVELSLVIDSVRFKVAWWFKHHGKGSTEPITILMENLEICCCEASHMKVVTAKKWRPPPEGSLKFNVDRSFIVETGKAGIGGILRNSKGEVLCSFSASVASMEATAAELLAIHWACLLCASNISFKGISICIESDSKVAIEWVKQDDFGYLPMVQVIYDIRATLRRLGNLSVCFTQRESNSDADALAKRGLDIDGEVINWLSP</sequence>
<protein>
    <recommendedName>
        <fullName evidence="1">RNase H type-1 domain-containing protein</fullName>
    </recommendedName>
</protein>
<dbReference type="PANTHER" id="PTHR47723">
    <property type="entry name" value="OS05G0353850 PROTEIN"/>
    <property type="match status" value="1"/>
</dbReference>
<dbReference type="PANTHER" id="PTHR47723:SF22">
    <property type="entry name" value="RNASE H TYPE-1 DOMAIN-CONTAINING PROTEIN"/>
    <property type="match status" value="1"/>
</dbReference>
<gene>
    <name evidence="2" type="ORF">Ddye_014014</name>
</gene>
<dbReference type="EMBL" id="JANJYI010000004">
    <property type="protein sequence ID" value="KAK2654158.1"/>
    <property type="molecule type" value="Genomic_DNA"/>
</dbReference>